<feature type="region of interest" description="Disordered" evidence="1">
    <location>
        <begin position="165"/>
        <end position="189"/>
    </location>
</feature>
<feature type="region of interest" description="Disordered" evidence="1">
    <location>
        <begin position="775"/>
        <end position="802"/>
    </location>
</feature>
<comment type="caution">
    <text evidence="2">The sequence shown here is derived from an EMBL/GenBank/DDBJ whole genome shotgun (WGS) entry which is preliminary data.</text>
</comment>
<feature type="compositionally biased region" description="Low complexity" evidence="1">
    <location>
        <begin position="496"/>
        <end position="513"/>
    </location>
</feature>
<feature type="compositionally biased region" description="Gly residues" evidence="1">
    <location>
        <begin position="790"/>
        <end position="802"/>
    </location>
</feature>
<feature type="compositionally biased region" description="Low complexity" evidence="1">
    <location>
        <begin position="361"/>
        <end position="372"/>
    </location>
</feature>
<dbReference type="Proteomes" id="UP001165090">
    <property type="component" value="Unassembled WGS sequence"/>
</dbReference>
<keyword evidence="3" id="KW-1185">Reference proteome</keyword>
<feature type="compositionally biased region" description="Low complexity" evidence="1">
    <location>
        <begin position="428"/>
        <end position="441"/>
    </location>
</feature>
<sequence length="875" mass="84691">MRTGSTFELQIQGARTGIPSKDESVRFIGGSSAKRGAGVQLGSHDRSGPQQQVSPYLNSLSYGNHELIGGRRSGSSNIGTASSVGTGKSLAAGASAAVQEAQQRLERLLGPQQPATGVTGAVKRPISAPLTFGTPISASTNGAGSSVSGASNAAAPYSSASAAATGSTISSRPRPASASPLQTSATGTPVGSVSLLSTAPAAVAGSSSSAASNQRSASGRGLSTSESSTGMLASVGVTGVISSGHNSIAVSAGESVGAAKGNLRSPTGGLSNNKEALIVADQCILGQGGVLLDGSASMPALLPSSLESSSSSGSGVASGRRRSSGTPASALTTSSSEKVLGLSRLAIGSGGRSTGQSAIRSASPNSTSPKSGSGSGSGAQGTGLVSHGATKTQPQSRRRLSSGDTTGPGGSAGVLSASGVDGGGGRTGTATPTPTAGTGVTMLKVGQVVSASRPGSGTGGIGSQSGQANRSGGSQVSGDGLRVRTKTAGNDRQHMGPRSPASPSGTSAGANGAKAVSGRSSVIGTGGSSGKAATPGSGNKALSGRRASTGQQDTGGAATGLGGEFVLAGNPGVRPSSAAVGVGGPSSSTTSSGNGRPSSSERRRRSSSLGTTATTPGRSSAEAVAAAGSASGNGLSLGVLRDAAARQPSTSSPMSLTSMGGTTAQGSSGNRVKPPGIDLSALTSVSSAASGSETTPVLNRHAVEPCKGVAGVAGGRHRVAVEFSGSLETRLCPPVSPTMMGSPGGAGRYTGATMLDDSATPLPLLLLPTRSPLQSPRSALGLPRRARGSLGSGGALTSGGSGLPGPCRWARNSPFPQEAGGTALGSEMPASTVIMHDLQVYAHNLLLHVGAGSSTFIEALRERYVEAYRASRKAH</sequence>
<feature type="compositionally biased region" description="Polar residues" evidence="1">
    <location>
        <begin position="326"/>
        <end position="335"/>
    </location>
</feature>
<accession>A0ABQ5SJ68</accession>
<dbReference type="EMBL" id="BSDZ01000086">
    <property type="protein sequence ID" value="GLI69523.1"/>
    <property type="molecule type" value="Genomic_DNA"/>
</dbReference>
<feature type="region of interest" description="Disordered" evidence="1">
    <location>
        <begin position="644"/>
        <end position="678"/>
    </location>
</feature>
<feature type="region of interest" description="Disordered" evidence="1">
    <location>
        <begin position="347"/>
        <end position="632"/>
    </location>
</feature>
<feature type="region of interest" description="Disordered" evidence="1">
    <location>
        <begin position="30"/>
        <end position="57"/>
    </location>
</feature>
<organism evidence="2 3">
    <name type="scientific">Volvox africanus</name>
    <dbReference type="NCBI Taxonomy" id="51714"/>
    <lineage>
        <taxon>Eukaryota</taxon>
        <taxon>Viridiplantae</taxon>
        <taxon>Chlorophyta</taxon>
        <taxon>core chlorophytes</taxon>
        <taxon>Chlorophyceae</taxon>
        <taxon>CS clade</taxon>
        <taxon>Chlamydomonadales</taxon>
        <taxon>Volvocaceae</taxon>
        <taxon>Volvox</taxon>
    </lineage>
</organism>
<proteinExistence type="predicted"/>
<evidence type="ECO:0000256" key="1">
    <source>
        <dbReference type="SAM" id="MobiDB-lite"/>
    </source>
</evidence>
<protein>
    <submittedName>
        <fullName evidence="2">Uncharacterized protein</fullName>
    </submittedName>
</protein>
<feature type="region of interest" description="Disordered" evidence="1">
    <location>
        <begin position="205"/>
        <end position="228"/>
    </location>
</feature>
<name>A0ABQ5SJ68_9CHLO</name>
<feature type="compositionally biased region" description="Low complexity" evidence="1">
    <location>
        <begin position="575"/>
        <end position="598"/>
    </location>
</feature>
<feature type="compositionally biased region" description="Low complexity" evidence="1">
    <location>
        <begin position="205"/>
        <end position="218"/>
    </location>
</feature>
<feature type="compositionally biased region" description="Polar residues" evidence="1">
    <location>
        <begin position="467"/>
        <end position="477"/>
    </location>
</feature>
<feature type="compositionally biased region" description="Polar residues" evidence="1">
    <location>
        <begin position="48"/>
        <end position="57"/>
    </location>
</feature>
<gene>
    <name evidence="2" type="ORF">VaNZ11_014163</name>
</gene>
<feature type="compositionally biased region" description="Low complexity" evidence="1">
    <location>
        <begin position="165"/>
        <end position="180"/>
    </location>
</feature>
<feature type="compositionally biased region" description="Low complexity" evidence="1">
    <location>
        <begin position="648"/>
        <end position="662"/>
    </location>
</feature>
<feature type="compositionally biased region" description="Low complexity" evidence="1">
    <location>
        <begin position="303"/>
        <end position="318"/>
    </location>
</feature>
<evidence type="ECO:0000313" key="2">
    <source>
        <dbReference type="EMBL" id="GLI69523.1"/>
    </source>
</evidence>
<reference evidence="2 3" key="1">
    <citation type="journal article" date="2023" name="IScience">
        <title>Expanded male sex-determining region conserved during the evolution of homothallism in the green alga Volvox.</title>
        <authorList>
            <person name="Yamamoto K."/>
            <person name="Matsuzaki R."/>
            <person name="Mahakham W."/>
            <person name="Heman W."/>
            <person name="Sekimoto H."/>
            <person name="Kawachi M."/>
            <person name="Minakuchi Y."/>
            <person name="Toyoda A."/>
            <person name="Nozaki H."/>
        </authorList>
    </citation>
    <scope>NUCLEOTIDE SEQUENCE [LARGE SCALE GENOMIC DNA]</scope>
    <source>
        <strain evidence="2 3">NIES-4468</strain>
    </source>
</reference>
<evidence type="ECO:0000313" key="3">
    <source>
        <dbReference type="Proteomes" id="UP001165090"/>
    </source>
</evidence>
<feature type="region of interest" description="Disordered" evidence="1">
    <location>
        <begin position="303"/>
        <end position="335"/>
    </location>
</feature>
<feature type="compositionally biased region" description="Low complexity" evidence="1">
    <location>
        <begin position="607"/>
        <end position="632"/>
    </location>
</feature>